<accession>A0A5S9QX12</accession>
<proteinExistence type="predicted"/>
<organism evidence="1 2">
    <name type="scientific">BD1-7 clade bacterium</name>
    <dbReference type="NCBI Taxonomy" id="2029982"/>
    <lineage>
        <taxon>Bacteria</taxon>
        <taxon>Pseudomonadati</taxon>
        <taxon>Pseudomonadota</taxon>
        <taxon>Gammaproteobacteria</taxon>
        <taxon>Cellvibrionales</taxon>
        <taxon>Spongiibacteraceae</taxon>
        <taxon>BD1-7 clade</taxon>
    </lineage>
</organism>
<dbReference type="AlphaFoldDB" id="A0A5S9QX12"/>
<gene>
    <name evidence="1" type="ORF">OPDIPICF_02790</name>
</gene>
<evidence type="ECO:0000313" key="2">
    <source>
        <dbReference type="Proteomes" id="UP000441399"/>
    </source>
</evidence>
<name>A0A5S9QX12_9GAMM</name>
<dbReference type="EMBL" id="CACSIO010000045">
    <property type="protein sequence ID" value="CAA0123082.1"/>
    <property type="molecule type" value="Genomic_DNA"/>
</dbReference>
<dbReference type="Proteomes" id="UP000441399">
    <property type="component" value="Unassembled WGS sequence"/>
</dbReference>
<protein>
    <submittedName>
        <fullName evidence="1">Uncharacterized protein</fullName>
    </submittedName>
</protein>
<keyword evidence="2" id="KW-1185">Reference proteome</keyword>
<reference evidence="1 2" key="1">
    <citation type="submission" date="2019-11" db="EMBL/GenBank/DDBJ databases">
        <authorList>
            <person name="Holert J."/>
        </authorList>
    </citation>
    <scope>NUCLEOTIDE SEQUENCE [LARGE SCALE GENOMIC DNA]</scope>
    <source>
        <strain evidence="1">SB11_3</strain>
    </source>
</reference>
<evidence type="ECO:0000313" key="1">
    <source>
        <dbReference type="EMBL" id="CAA0123082.1"/>
    </source>
</evidence>
<sequence>MSLDVSLVLLTGNTLGMLELTEHDYHDASHFAGFSRTSLLDHVFFHGAPVLCAPIFLLPAVSSDSTLSKKIAVRLLALRVSISSVKSKGLS</sequence>